<name>A0A6L5XXY1_9FIRM</name>
<dbReference type="RefSeq" id="WP_154519139.1">
    <property type="nucleotide sequence ID" value="NZ_VUMT01000009.1"/>
</dbReference>
<dbReference type="GO" id="GO:0046872">
    <property type="term" value="F:metal ion binding"/>
    <property type="evidence" value="ECO:0007669"/>
    <property type="project" value="UniProtKB-KW"/>
</dbReference>
<keyword evidence="8 10" id="KW-0012">Acyltransferase</keyword>
<dbReference type="AlphaFoldDB" id="A0A6L5XXY1"/>
<comment type="similarity">
    <text evidence="2 10">Belongs to the PduL family.</text>
</comment>
<comment type="catalytic activity">
    <reaction evidence="9 10">
        <text>propanoyl-CoA + phosphate = propanoyl phosphate + CoA</text>
        <dbReference type="Rhea" id="RHEA:28046"/>
        <dbReference type="ChEBI" id="CHEBI:43474"/>
        <dbReference type="ChEBI" id="CHEBI:57287"/>
        <dbReference type="ChEBI" id="CHEBI:57392"/>
        <dbReference type="ChEBI" id="CHEBI:58933"/>
        <dbReference type="EC" id="2.3.1.222"/>
    </reaction>
</comment>
<keyword evidence="12" id="KW-1185">Reference proteome</keyword>
<keyword evidence="5 10" id="KW-0808">Transferase</keyword>
<keyword evidence="7" id="KW-0862">Zinc</keyword>
<keyword evidence="6" id="KW-0479">Metal-binding</keyword>
<comment type="function">
    <text evidence="10">Involved in 1,2-propanediol (1,2-PD) degradation by catalyzing the conversion of propanoyl-CoA to propanoyl-phosphate.</text>
</comment>
<evidence type="ECO:0000256" key="2">
    <source>
        <dbReference type="ARBA" id="ARBA00007342"/>
    </source>
</evidence>
<dbReference type="Proteomes" id="UP000482209">
    <property type="component" value="Unassembled WGS sequence"/>
</dbReference>
<comment type="pathway">
    <text evidence="10">Polyol metabolism; 1,2-propanediol degradation.</text>
</comment>
<evidence type="ECO:0000256" key="7">
    <source>
        <dbReference type="ARBA" id="ARBA00022833"/>
    </source>
</evidence>
<evidence type="ECO:0000256" key="1">
    <source>
        <dbReference type="ARBA" id="ARBA00001947"/>
    </source>
</evidence>
<evidence type="ECO:0000256" key="3">
    <source>
        <dbReference type="ARBA" id="ARBA00012206"/>
    </source>
</evidence>
<reference evidence="11 12" key="1">
    <citation type="submission" date="2019-08" db="EMBL/GenBank/DDBJ databases">
        <title>In-depth cultivation of the pig gut microbiome towards novel bacterial diversity and tailored functional studies.</title>
        <authorList>
            <person name="Wylensek D."/>
            <person name="Hitch T.C.A."/>
            <person name="Clavel T."/>
        </authorList>
    </citation>
    <scope>NUCLEOTIDE SEQUENCE [LARGE SCALE GENOMIC DNA]</scope>
    <source>
        <strain evidence="11 12">WCA-693-APC-MOT-I</strain>
    </source>
</reference>
<dbReference type="Pfam" id="PF06130">
    <property type="entry name" value="PTAC"/>
    <property type="match status" value="1"/>
</dbReference>
<dbReference type="GO" id="GO:0016747">
    <property type="term" value="F:acyltransferase activity, transferring groups other than amino-acyl groups"/>
    <property type="evidence" value="ECO:0007669"/>
    <property type="project" value="InterPro"/>
</dbReference>
<evidence type="ECO:0000256" key="6">
    <source>
        <dbReference type="ARBA" id="ARBA00022723"/>
    </source>
</evidence>
<gene>
    <name evidence="11" type="ORF">FYJ58_07540</name>
</gene>
<dbReference type="GO" id="GO:0051144">
    <property type="term" value="P:1,2-propanediol catabolic process"/>
    <property type="evidence" value="ECO:0007669"/>
    <property type="project" value="UniProtKB-UniPathway"/>
</dbReference>
<dbReference type="EMBL" id="VUMT01000009">
    <property type="protein sequence ID" value="MSS63730.1"/>
    <property type="molecule type" value="Genomic_DNA"/>
</dbReference>
<dbReference type="PANTHER" id="PTHR39453">
    <property type="entry name" value="PHOSPHATE PROPANOYLTRANSFERASE"/>
    <property type="match status" value="1"/>
</dbReference>
<evidence type="ECO:0000256" key="10">
    <source>
        <dbReference type="PIRNR" id="PIRNR010130"/>
    </source>
</evidence>
<evidence type="ECO:0000256" key="8">
    <source>
        <dbReference type="ARBA" id="ARBA00023315"/>
    </source>
</evidence>
<organism evidence="11 12">
    <name type="scientific">Velocimicrobium porci</name>
    <dbReference type="NCBI Taxonomy" id="2606634"/>
    <lineage>
        <taxon>Bacteria</taxon>
        <taxon>Bacillati</taxon>
        <taxon>Bacillota</taxon>
        <taxon>Clostridia</taxon>
        <taxon>Lachnospirales</taxon>
        <taxon>Lachnospiraceae</taxon>
        <taxon>Velocimicrobium</taxon>
    </lineage>
</organism>
<evidence type="ECO:0000313" key="12">
    <source>
        <dbReference type="Proteomes" id="UP000482209"/>
    </source>
</evidence>
<comment type="caution">
    <text evidence="11">The sequence shown here is derived from an EMBL/GenBank/DDBJ whole genome shotgun (WGS) entry which is preliminary data.</text>
</comment>
<dbReference type="UniPathway" id="UPA00621"/>
<sequence>MDGTYEEVLNLFMEAVRSASDKENLVSDDCIPVGISNRHIHLSKEDLEALFGTGYELNPVKELSQPGQYACKEMVTICGAKGAIEKVRVLGPVRNKTQVEILAGDCFKLGVNGKLCLSGELDGTMGITIIGPAGTVVAKEGLMVAKRHIHMSLQDAEHFKVSNGQIVSIEIDGERGGIYKNVAIRADQNSSLECHLDMEEANAMGIKKDTKIKIIK</sequence>
<dbReference type="EC" id="2.3.1.222" evidence="3 10"/>
<proteinExistence type="inferred from homology"/>
<dbReference type="InterPro" id="IPR008300">
    <property type="entry name" value="PTAC"/>
</dbReference>
<dbReference type="PIRSF" id="PIRSF010130">
    <property type="entry name" value="PduL"/>
    <property type="match status" value="1"/>
</dbReference>
<accession>A0A6L5XXY1</accession>
<evidence type="ECO:0000256" key="5">
    <source>
        <dbReference type="ARBA" id="ARBA00022679"/>
    </source>
</evidence>
<evidence type="ECO:0000256" key="9">
    <source>
        <dbReference type="ARBA" id="ARBA00047589"/>
    </source>
</evidence>
<protein>
    <recommendedName>
        <fullName evidence="4 10">Phosphate propanoyltransferase</fullName>
        <ecNumber evidence="3 10">2.3.1.222</ecNumber>
    </recommendedName>
</protein>
<evidence type="ECO:0000256" key="4">
    <source>
        <dbReference type="ARBA" id="ARBA00020837"/>
    </source>
</evidence>
<dbReference type="NCBIfam" id="NF011652">
    <property type="entry name" value="PRK15070.1"/>
    <property type="match status" value="1"/>
</dbReference>
<evidence type="ECO:0000313" key="11">
    <source>
        <dbReference type="EMBL" id="MSS63730.1"/>
    </source>
</evidence>
<comment type="cofactor">
    <cofactor evidence="1">
        <name>Zn(2+)</name>
        <dbReference type="ChEBI" id="CHEBI:29105"/>
    </cofactor>
</comment>
<dbReference type="PANTHER" id="PTHR39453:SF1">
    <property type="entry name" value="PHOSPHATE PROPANOYLTRANSFERASE"/>
    <property type="match status" value="1"/>
</dbReference>